<dbReference type="InterPro" id="IPR029046">
    <property type="entry name" value="LolA/LolB/LppX"/>
</dbReference>
<dbReference type="AlphaFoldDB" id="A0A011PT61"/>
<keyword evidence="11" id="KW-0998">Cell outer membrane</keyword>
<keyword evidence="8" id="KW-0472">Membrane</keyword>
<organism evidence="14 15">
    <name type="scientific">Accumulibacter regalis</name>
    <dbReference type="NCBI Taxonomy" id="522306"/>
    <lineage>
        <taxon>Bacteria</taxon>
        <taxon>Pseudomonadati</taxon>
        <taxon>Pseudomonadota</taxon>
        <taxon>Betaproteobacteria</taxon>
        <taxon>Candidatus Accumulibacter</taxon>
    </lineage>
</organism>
<evidence type="ECO:0000256" key="6">
    <source>
        <dbReference type="ARBA" id="ARBA00022729"/>
    </source>
</evidence>
<evidence type="ECO:0000256" key="4">
    <source>
        <dbReference type="ARBA" id="ARBA00016202"/>
    </source>
</evidence>
<accession>A0A011PT61</accession>
<keyword evidence="6 13" id="KW-0732">Signal</keyword>
<dbReference type="eggNOG" id="COG3017">
    <property type="taxonomic scope" value="Bacteria"/>
</dbReference>
<dbReference type="NCBIfam" id="TIGR00548">
    <property type="entry name" value="lolB"/>
    <property type="match status" value="1"/>
</dbReference>
<keyword evidence="10" id="KW-0143">Chaperone</keyword>
<comment type="subcellular location">
    <subcellularLocation>
        <location evidence="1">Cell outer membrane</location>
        <topology evidence="1">Lipid-anchor</topology>
    </subcellularLocation>
</comment>
<evidence type="ECO:0000256" key="13">
    <source>
        <dbReference type="SAM" id="SignalP"/>
    </source>
</evidence>
<comment type="similarity">
    <text evidence="2">Belongs to the LolB family.</text>
</comment>
<dbReference type="GO" id="GO:0009279">
    <property type="term" value="C:cell outer membrane"/>
    <property type="evidence" value="ECO:0007669"/>
    <property type="project" value="UniProtKB-SubCell"/>
</dbReference>
<keyword evidence="5" id="KW-0813">Transport</keyword>
<evidence type="ECO:0000256" key="9">
    <source>
        <dbReference type="ARBA" id="ARBA00023139"/>
    </source>
</evidence>
<dbReference type="SUPFAM" id="SSF89392">
    <property type="entry name" value="Prokaryotic lipoproteins and lipoprotein localization factors"/>
    <property type="match status" value="1"/>
</dbReference>
<evidence type="ECO:0000256" key="12">
    <source>
        <dbReference type="ARBA" id="ARBA00023288"/>
    </source>
</evidence>
<name>A0A011PT61_ACCRE</name>
<dbReference type="STRING" id="1454004.AW11_00447"/>
<keyword evidence="15" id="KW-1185">Reference proteome</keyword>
<evidence type="ECO:0000256" key="10">
    <source>
        <dbReference type="ARBA" id="ARBA00023186"/>
    </source>
</evidence>
<dbReference type="InterPro" id="IPR004565">
    <property type="entry name" value="OM_lipoprot_LolB"/>
</dbReference>
<evidence type="ECO:0000256" key="11">
    <source>
        <dbReference type="ARBA" id="ARBA00023237"/>
    </source>
</evidence>
<evidence type="ECO:0000256" key="8">
    <source>
        <dbReference type="ARBA" id="ARBA00023136"/>
    </source>
</evidence>
<protein>
    <recommendedName>
        <fullName evidence="4">Outer-membrane lipoprotein LolB</fullName>
    </recommendedName>
</protein>
<reference evidence="14" key="1">
    <citation type="submission" date="2014-02" db="EMBL/GenBank/DDBJ databases">
        <title>Expanding our view of genomic diversity in Candidatus Accumulibacter clades.</title>
        <authorList>
            <person name="Skennerton C.T."/>
            <person name="Barr J.J."/>
            <person name="Slater F.R."/>
            <person name="Bond P.L."/>
            <person name="Tyson G.W."/>
        </authorList>
    </citation>
    <scope>NUCLEOTIDE SEQUENCE [LARGE SCALE GENOMIC DNA]</scope>
</reference>
<gene>
    <name evidence="14" type="primary">lolB</name>
    <name evidence="14" type="ORF">AW11_00447</name>
</gene>
<dbReference type="GO" id="GO:0015031">
    <property type="term" value="P:protein transport"/>
    <property type="evidence" value="ECO:0007669"/>
    <property type="project" value="UniProtKB-KW"/>
</dbReference>
<dbReference type="Proteomes" id="UP000022141">
    <property type="component" value="Unassembled WGS sequence"/>
</dbReference>
<evidence type="ECO:0000313" key="14">
    <source>
        <dbReference type="EMBL" id="EXI90591.1"/>
    </source>
</evidence>
<dbReference type="Gene3D" id="2.50.20.10">
    <property type="entry name" value="Lipoprotein localisation LolA/LolB/LppX"/>
    <property type="match status" value="1"/>
</dbReference>
<evidence type="ECO:0000256" key="1">
    <source>
        <dbReference type="ARBA" id="ARBA00004459"/>
    </source>
</evidence>
<evidence type="ECO:0000256" key="7">
    <source>
        <dbReference type="ARBA" id="ARBA00022927"/>
    </source>
</evidence>
<keyword evidence="9" id="KW-0564">Palmitate</keyword>
<evidence type="ECO:0000256" key="3">
    <source>
        <dbReference type="ARBA" id="ARBA00011245"/>
    </source>
</evidence>
<evidence type="ECO:0000256" key="5">
    <source>
        <dbReference type="ARBA" id="ARBA00022448"/>
    </source>
</evidence>
<feature type="signal peptide" evidence="13">
    <location>
        <begin position="1"/>
        <end position="19"/>
    </location>
</feature>
<dbReference type="CDD" id="cd16326">
    <property type="entry name" value="LolB"/>
    <property type="match status" value="1"/>
</dbReference>
<comment type="caution">
    <text evidence="14">The sequence shown here is derived from an EMBL/GenBank/DDBJ whole genome shotgun (WGS) entry which is preliminary data.</text>
</comment>
<proteinExistence type="inferred from homology"/>
<evidence type="ECO:0000256" key="2">
    <source>
        <dbReference type="ARBA" id="ARBA00009696"/>
    </source>
</evidence>
<sequence>MLLLALLALTACSTAPAPASLPSPAQRDELQDFSLAGRFSLRQEGQSYTGRLDWRHADDGDELLLSSPLGQGMAEIVSNAAGARLTSADGRTQGAASADELLQAVLGYPLPLDKLADWVRGRSPQGGVMAVDAWGRPSRLHYEDWRIAYEYDSDDPQALPGRLLVERETLLELRLRIDQWLPLARPSTPSPR</sequence>
<dbReference type="PATRIC" id="fig|1454004.3.peg.462"/>
<keyword evidence="12 14" id="KW-0449">Lipoprotein</keyword>
<evidence type="ECO:0000313" key="15">
    <source>
        <dbReference type="Proteomes" id="UP000022141"/>
    </source>
</evidence>
<keyword evidence="7" id="KW-0653">Protein transport</keyword>
<dbReference type="EMBL" id="JEMY01000004">
    <property type="protein sequence ID" value="EXI90591.1"/>
    <property type="molecule type" value="Genomic_DNA"/>
</dbReference>
<feature type="chain" id="PRO_5001462949" description="Outer-membrane lipoprotein LolB" evidence="13">
    <location>
        <begin position="20"/>
        <end position="192"/>
    </location>
</feature>
<comment type="subunit">
    <text evidence="3">Monomer.</text>
</comment>
<dbReference type="Pfam" id="PF03550">
    <property type="entry name" value="LolB"/>
    <property type="match status" value="1"/>
</dbReference>